<feature type="transmembrane region" description="Helical" evidence="7">
    <location>
        <begin position="441"/>
        <end position="462"/>
    </location>
</feature>
<evidence type="ECO:0000313" key="9">
    <source>
        <dbReference type="EMBL" id="QWG02548.1"/>
    </source>
</evidence>
<dbReference type="PROSITE" id="PS51257">
    <property type="entry name" value="PROKAR_LIPOPROTEIN"/>
    <property type="match status" value="1"/>
</dbReference>
<evidence type="ECO:0000256" key="7">
    <source>
        <dbReference type="SAM" id="Phobius"/>
    </source>
</evidence>
<dbReference type="PANTHER" id="PTHR46630">
    <property type="entry name" value="TETRATRICOPEPTIDE REPEAT PROTEIN 29"/>
    <property type="match status" value="1"/>
</dbReference>
<keyword evidence="7" id="KW-1133">Transmembrane helix</keyword>
<keyword evidence="7" id="KW-0472">Membrane</keyword>
<dbReference type="PROSITE" id="PS50005">
    <property type="entry name" value="TPR"/>
    <property type="match status" value="1"/>
</dbReference>
<feature type="domain" description="PPM-type phosphatase" evidence="8">
    <location>
        <begin position="536"/>
        <end position="710"/>
    </location>
</feature>
<dbReference type="KEGG" id="fya:KMW28_02945"/>
<feature type="repeat" description="TPR" evidence="6">
    <location>
        <begin position="161"/>
        <end position="194"/>
    </location>
</feature>
<keyword evidence="7" id="KW-0812">Transmembrane</keyword>
<dbReference type="Gene3D" id="1.25.40.10">
    <property type="entry name" value="Tetratricopeptide repeat domain"/>
    <property type="match status" value="2"/>
</dbReference>
<evidence type="ECO:0000256" key="1">
    <source>
        <dbReference type="ARBA" id="ARBA00004496"/>
    </source>
</evidence>
<protein>
    <submittedName>
        <fullName evidence="9">Tetratricopeptide repeat protein</fullName>
    </submittedName>
</protein>
<comment type="subcellular location">
    <subcellularLocation>
        <location evidence="1">Cytoplasm</location>
    </subcellularLocation>
</comment>
<dbReference type="InterPro" id="IPR036457">
    <property type="entry name" value="PPM-type-like_dom_sf"/>
</dbReference>
<evidence type="ECO:0000256" key="3">
    <source>
        <dbReference type="ARBA" id="ARBA00022737"/>
    </source>
</evidence>
<sequence>MKFFLSLLTASIFIFSGCNKTNEQATSEELKKVEHHNFYGLDSLNTTIARLFNEKKYDSAISLSYEGLVIARRHKMNGEMAQLYLFLTKSLYKNRQFQKGQIEGLKAIDFIKSEETKALAGDIYLTLARNSRYLNQYDSAIHFYQKAVEFLALDDDYVGMSIAYNNIGAAHKIKGDYTEALEYYFKDLELNKLHDLPKDQAIACNNIGQVMLITRDYETAIDYFNKAEVLCREINDQKGIALANSNKGSVYHLMQKKDEALQFFFTALNIFDELGNQQFRVAETLTNIGNTYIEKEDLVHAESYINRALKVFKQIDNLNGIMKASYLKGEILYNQKKYKQAITYLFKAEKYYQQSTHYRVEYRNTLLLIHKCLSASGDYKKAYNYQLLYAEVNTEVNNSKEKEVMAKLNKQFESKEQKLLIDQLHKDTLLKNQQISFQHRISIFLLVLCLFLFTFMVFIFFIHQRGKKTHQLIKEQNREITSIHSELIESLRFARKIQYSLIALSDRVKEVIPDHFIFWQPIQEVSGDVYHMEYKHGRLFITLMDCTGHGAPASLMATLCIKTLNDIINDEIIHPDEILEELDDRIKDENNIEQSLTGVDASIITYNFETETLEFSGARRPVYIIDEDGEYYIKGTKKSICDTLIGKESTFIRHSKKLTSDTKVYMYSDGFSDQFGGLNNKKFKEPNLRKLLSKINHQNMADQKKQLKNTYWNWRSPSKDLEYNATDDTLVLGFNFKIKK</sequence>
<dbReference type="SUPFAM" id="SSF48452">
    <property type="entry name" value="TPR-like"/>
    <property type="match status" value="2"/>
</dbReference>
<dbReference type="RefSeq" id="WP_169664961.1">
    <property type="nucleotide sequence ID" value="NZ_CP076132.1"/>
</dbReference>
<evidence type="ECO:0000259" key="8">
    <source>
        <dbReference type="Pfam" id="PF07228"/>
    </source>
</evidence>
<proteinExistence type="inferred from homology"/>
<gene>
    <name evidence="9" type="ORF">KMW28_02945</name>
</gene>
<dbReference type="Pfam" id="PF13181">
    <property type="entry name" value="TPR_8"/>
    <property type="match status" value="2"/>
</dbReference>
<accession>A0AAX1N4P5</accession>
<dbReference type="SMART" id="SM00028">
    <property type="entry name" value="TPR"/>
    <property type="match status" value="6"/>
</dbReference>
<evidence type="ECO:0000256" key="4">
    <source>
        <dbReference type="ARBA" id="ARBA00022803"/>
    </source>
</evidence>
<dbReference type="Proteomes" id="UP000678679">
    <property type="component" value="Chromosome 1"/>
</dbReference>
<dbReference type="AlphaFoldDB" id="A0AAX1N4P5"/>
<dbReference type="PANTHER" id="PTHR46630:SF1">
    <property type="entry name" value="TETRATRICOPEPTIDE REPEAT PROTEIN 29"/>
    <property type="match status" value="1"/>
</dbReference>
<evidence type="ECO:0000256" key="6">
    <source>
        <dbReference type="PROSITE-ProRule" id="PRU00339"/>
    </source>
</evidence>
<dbReference type="Pfam" id="PF07228">
    <property type="entry name" value="SpoIIE"/>
    <property type="match status" value="1"/>
</dbReference>
<keyword evidence="2" id="KW-0963">Cytoplasm</keyword>
<reference evidence="9 10" key="1">
    <citation type="submission" date="2021-05" db="EMBL/GenBank/DDBJ databases">
        <title>Comparative genomic studies on the polysaccharide-degrading batcterial strains of the Flammeovirga genus.</title>
        <authorList>
            <person name="Zewei F."/>
            <person name="Zheng Z."/>
            <person name="Yu L."/>
            <person name="Ruyue G."/>
            <person name="Yanhong M."/>
            <person name="Yuanyuan C."/>
            <person name="Jingyan G."/>
            <person name="Wenjun H."/>
        </authorList>
    </citation>
    <scope>NUCLEOTIDE SEQUENCE [LARGE SCALE GENOMIC DNA]</scope>
    <source>
        <strain evidence="9 10">NBRC:100898</strain>
    </source>
</reference>
<dbReference type="GO" id="GO:0005737">
    <property type="term" value="C:cytoplasm"/>
    <property type="evidence" value="ECO:0007669"/>
    <property type="project" value="UniProtKB-SubCell"/>
</dbReference>
<evidence type="ECO:0000313" key="10">
    <source>
        <dbReference type="Proteomes" id="UP000678679"/>
    </source>
</evidence>
<comment type="similarity">
    <text evidence="5">Belongs to the Rap family.</text>
</comment>
<dbReference type="Gene3D" id="3.60.40.10">
    <property type="entry name" value="PPM-type phosphatase domain"/>
    <property type="match status" value="1"/>
</dbReference>
<dbReference type="EMBL" id="CP076132">
    <property type="protein sequence ID" value="QWG02548.1"/>
    <property type="molecule type" value="Genomic_DNA"/>
</dbReference>
<dbReference type="Pfam" id="PF13424">
    <property type="entry name" value="TPR_12"/>
    <property type="match status" value="1"/>
</dbReference>
<keyword evidence="3" id="KW-0677">Repeat</keyword>
<dbReference type="InterPro" id="IPR019734">
    <property type="entry name" value="TPR_rpt"/>
</dbReference>
<evidence type="ECO:0000256" key="5">
    <source>
        <dbReference type="ARBA" id="ARBA00038253"/>
    </source>
</evidence>
<evidence type="ECO:0000256" key="2">
    <source>
        <dbReference type="ARBA" id="ARBA00022490"/>
    </source>
</evidence>
<dbReference type="InterPro" id="IPR051476">
    <property type="entry name" value="Bac_ResReg_Asp_Phosphatase"/>
</dbReference>
<keyword evidence="10" id="KW-1185">Reference proteome</keyword>
<dbReference type="InterPro" id="IPR011990">
    <property type="entry name" value="TPR-like_helical_dom_sf"/>
</dbReference>
<name>A0AAX1N4P5_9BACT</name>
<organism evidence="9 10">
    <name type="scientific">Flammeovirga yaeyamensis</name>
    <dbReference type="NCBI Taxonomy" id="367791"/>
    <lineage>
        <taxon>Bacteria</taxon>
        <taxon>Pseudomonadati</taxon>
        <taxon>Bacteroidota</taxon>
        <taxon>Cytophagia</taxon>
        <taxon>Cytophagales</taxon>
        <taxon>Flammeovirgaceae</taxon>
        <taxon>Flammeovirga</taxon>
    </lineage>
</organism>
<keyword evidence="4 6" id="KW-0802">TPR repeat</keyword>
<dbReference type="InterPro" id="IPR001932">
    <property type="entry name" value="PPM-type_phosphatase-like_dom"/>
</dbReference>